<keyword evidence="3 6" id="KW-0812">Transmembrane</keyword>
<keyword evidence="5 6" id="KW-0472">Membrane</keyword>
<dbReference type="InterPro" id="IPR017039">
    <property type="entry name" value="Virul_fac_BrkB"/>
</dbReference>
<evidence type="ECO:0000256" key="2">
    <source>
        <dbReference type="ARBA" id="ARBA00022475"/>
    </source>
</evidence>
<gene>
    <name evidence="7" type="ORF">AVDCRST_MAG01-01-4493</name>
</gene>
<organism evidence="7">
    <name type="scientific">uncultured Rubrobacteraceae bacterium</name>
    <dbReference type="NCBI Taxonomy" id="349277"/>
    <lineage>
        <taxon>Bacteria</taxon>
        <taxon>Bacillati</taxon>
        <taxon>Actinomycetota</taxon>
        <taxon>Rubrobacteria</taxon>
        <taxon>Rubrobacterales</taxon>
        <taxon>Rubrobacteraceae</taxon>
        <taxon>environmental samples</taxon>
    </lineage>
</organism>
<evidence type="ECO:0000256" key="5">
    <source>
        <dbReference type="ARBA" id="ARBA00023136"/>
    </source>
</evidence>
<comment type="subcellular location">
    <subcellularLocation>
        <location evidence="1">Cell membrane</location>
        <topology evidence="1">Multi-pass membrane protein</topology>
    </subcellularLocation>
</comment>
<evidence type="ECO:0000256" key="1">
    <source>
        <dbReference type="ARBA" id="ARBA00004651"/>
    </source>
</evidence>
<keyword evidence="2" id="KW-1003">Cell membrane</keyword>
<dbReference type="Pfam" id="PF03631">
    <property type="entry name" value="Virul_fac_BrkB"/>
    <property type="match status" value="1"/>
</dbReference>
<dbReference type="GO" id="GO:0005886">
    <property type="term" value="C:plasma membrane"/>
    <property type="evidence" value="ECO:0007669"/>
    <property type="project" value="UniProtKB-SubCell"/>
</dbReference>
<evidence type="ECO:0000256" key="6">
    <source>
        <dbReference type="SAM" id="Phobius"/>
    </source>
</evidence>
<evidence type="ECO:0000313" key="7">
    <source>
        <dbReference type="EMBL" id="CAA9450300.1"/>
    </source>
</evidence>
<evidence type="ECO:0000256" key="3">
    <source>
        <dbReference type="ARBA" id="ARBA00022692"/>
    </source>
</evidence>
<name>A0A6J4QNR6_9ACTN</name>
<dbReference type="PANTHER" id="PTHR30213:SF0">
    <property type="entry name" value="UPF0761 MEMBRANE PROTEIN YIHY"/>
    <property type="match status" value="1"/>
</dbReference>
<feature type="transmembrane region" description="Helical" evidence="6">
    <location>
        <begin position="38"/>
        <end position="60"/>
    </location>
</feature>
<evidence type="ECO:0000256" key="4">
    <source>
        <dbReference type="ARBA" id="ARBA00022989"/>
    </source>
</evidence>
<reference evidence="7" key="1">
    <citation type="submission" date="2020-02" db="EMBL/GenBank/DDBJ databases">
        <authorList>
            <person name="Meier V. D."/>
        </authorList>
    </citation>
    <scope>NUCLEOTIDE SEQUENCE</scope>
    <source>
        <strain evidence="7">AVDCRST_MAG01</strain>
    </source>
</reference>
<dbReference type="EMBL" id="CADCUW010000582">
    <property type="protein sequence ID" value="CAA9450300.1"/>
    <property type="molecule type" value="Genomic_DNA"/>
</dbReference>
<keyword evidence="4 6" id="KW-1133">Transmembrane helix</keyword>
<dbReference type="PANTHER" id="PTHR30213">
    <property type="entry name" value="INNER MEMBRANE PROTEIN YHJD"/>
    <property type="match status" value="1"/>
</dbReference>
<proteinExistence type="predicted"/>
<protein>
    <submittedName>
        <fullName evidence="7">Uncharacterized protein</fullName>
    </submittedName>
</protein>
<feature type="transmembrane region" description="Helical" evidence="6">
    <location>
        <begin position="72"/>
        <end position="95"/>
    </location>
</feature>
<feature type="transmembrane region" description="Helical" evidence="6">
    <location>
        <begin position="6"/>
        <end position="26"/>
    </location>
</feature>
<sequence length="129" mass="13705">MVGLLRGWPRFLVALMPLGVALPVVYRYGSAARQRHGSVALGATLAVVAWAVASVGFSIYPANFADYGVTYGSLGAVVALLFCLYLSATIVLAGAEVNAAMYDWPRDMSIDPDTMSRPGRFQTKASGED</sequence>
<accession>A0A6J4QNR6</accession>
<dbReference type="AlphaFoldDB" id="A0A6J4QNR6"/>